<feature type="transmembrane region" description="Helical" evidence="2">
    <location>
        <begin position="1029"/>
        <end position="1049"/>
    </location>
</feature>
<name>A0A1B0FMW3_GLOMM</name>
<dbReference type="EMBL" id="CCAG010022781">
    <property type="status" value="NOT_ANNOTATED_CDS"/>
    <property type="molecule type" value="Genomic_DNA"/>
</dbReference>
<reference evidence="4" key="1">
    <citation type="submission" date="2020-05" db="UniProtKB">
        <authorList>
            <consortium name="EnsemblMetazoa"/>
        </authorList>
    </citation>
    <scope>IDENTIFICATION</scope>
    <source>
        <strain evidence="4">Yale</strain>
    </source>
</reference>
<evidence type="ECO:0000256" key="2">
    <source>
        <dbReference type="SAM" id="Phobius"/>
    </source>
</evidence>
<dbReference type="Proteomes" id="UP000092444">
    <property type="component" value="Unassembled WGS sequence"/>
</dbReference>
<keyword evidence="2" id="KW-0812">Transmembrane</keyword>
<evidence type="ECO:0000313" key="5">
    <source>
        <dbReference type="Proteomes" id="UP000092444"/>
    </source>
</evidence>
<sequence length="1203" mass="137486">MASKIPRQAACKSRQILGFAVLLVFLTFIHNTEEISFGWGSYGTSDESKANGGGGGGGGNSEGVSKMLNRKRTIEKKFKFHKLERTEIEDDDEVNYDNDDEENDPITKETNEEDEDNASKANSNGKDNNNDNNDDENTDVTKKSVKKTIRTKFIYSEKKDKDLHDDNDDDDNDDDNGDDGDADNDDDEDDEAEYQFRKARKARKYTNLKDGKFKKSTEEKPSESWLTIIFGNFFGGGESKEKDDVDDEHDDRSAEESKEQSNSIIDWIMWLSEKFQKESENSAEQDANNGEESWLDYLNRWPFNSLFPIGKTAKPIKMPKSYAKKHKRIDDREEDDDENGDEEAASEENFESLLRNLPLFTLDPLIIPDSECRQQMQIFQHQLKGHKLWTLQMLDATAKITNGLLRGNINQFGDFSMCTDIKTLVKVTSDQPVRIRGKYCLAHIEIQATASTLRVPVHMMHGRGLFKGHLGNPNHFIPRYGVANVGICVPNTCTGQVIQEMILSSLQIYNNTGVELHAEVDDSDCYVKQSKSFMKIIKKDKKFCATLLYLVGLGLLLISTLIWEYWSHIKPIIDKFILLLQSLKLLLRSKSQAEEGNERPEQAIEEEEEQIILKEDEEVNNIEEEETGKENPSLYILGLEIFKSFSPKRTLNVLLTPDTHDVQFPLFHVLKIGATFMLYLCLKFLMFGHLPITNRDDVTHTFDHSWSILIRNPMIYIDTLLLISGFLSAYQLSEEMEQKSYIQLLKRVSLKVTRYLPTVYMLICFQTWVLPYMSSGPLWTNLVGGNARLCEEQWWRNLLSLQNAIDFEETCSPVTVQLALEVQLYLLGPLVVWLYYTDSDAGFFMYGALHAMSVAARYSLTQREHLSMTLFHGINVSKFYRTANNLYASPISRATSYLLGLGAGIFQKSHQGVIDLSAELMPVGWTLATLGILWCFWSPASGMRTDYVYSSNEAASYASWCPLIYGLSLCWFIFMLPKTENSLIKFLTTSQSIVTLSRLVFPMQLITFIVILYNTAGVKEPIKFHVTDLINPVELIMIFVGALVLAFLIDIPSQNIRHLVINRIFLERTLSLQSEEHEEHDPLSGTEVSDASEEHSECLTSDSPEPVDFVFGSEPEEDERVFSSKRINLADKSNKEEIEAKIGEKNDMEEIEEEEEEQEEEEIEEEISEAEEVKKRPESPVITKPEPVEETPYRRRRRPLSED</sequence>
<feature type="transmembrane region" description="Helical" evidence="2">
    <location>
        <begin position="752"/>
        <end position="773"/>
    </location>
</feature>
<organism evidence="4 5">
    <name type="scientific">Glossina morsitans morsitans</name>
    <name type="common">Savannah tsetse fly</name>
    <dbReference type="NCBI Taxonomy" id="37546"/>
    <lineage>
        <taxon>Eukaryota</taxon>
        <taxon>Metazoa</taxon>
        <taxon>Ecdysozoa</taxon>
        <taxon>Arthropoda</taxon>
        <taxon>Hexapoda</taxon>
        <taxon>Insecta</taxon>
        <taxon>Pterygota</taxon>
        <taxon>Neoptera</taxon>
        <taxon>Endopterygota</taxon>
        <taxon>Diptera</taxon>
        <taxon>Brachycera</taxon>
        <taxon>Muscomorpha</taxon>
        <taxon>Hippoboscoidea</taxon>
        <taxon>Glossinidae</taxon>
        <taxon>Glossina</taxon>
    </lineage>
</organism>
<feature type="transmembrane region" description="Helical" evidence="2">
    <location>
        <begin position="547"/>
        <end position="566"/>
    </location>
</feature>
<dbReference type="EnsemblMetazoa" id="GMOY005191-RA">
    <property type="protein sequence ID" value="GMOY005191-PA"/>
    <property type="gene ID" value="GMOY005191"/>
</dbReference>
<feature type="region of interest" description="Disordered" evidence="1">
    <location>
        <begin position="1075"/>
        <end position="1116"/>
    </location>
</feature>
<feature type="compositionally biased region" description="Basic and acidic residues" evidence="1">
    <location>
        <begin position="1133"/>
        <end position="1148"/>
    </location>
</feature>
<dbReference type="InterPro" id="IPR006621">
    <property type="entry name" value="Nose-resist-to-fluoxetine_N"/>
</dbReference>
<feature type="transmembrane region" description="Helical" evidence="2">
    <location>
        <begin position="676"/>
        <end position="693"/>
    </location>
</feature>
<feature type="compositionally biased region" description="Low complexity" evidence="1">
    <location>
        <begin position="119"/>
        <end position="131"/>
    </location>
</feature>
<feature type="transmembrane region" description="Helical" evidence="2">
    <location>
        <begin position="713"/>
        <end position="732"/>
    </location>
</feature>
<feature type="compositionally biased region" description="Gly residues" evidence="1">
    <location>
        <begin position="51"/>
        <end position="61"/>
    </location>
</feature>
<dbReference type="SMART" id="SM00703">
    <property type="entry name" value="NRF"/>
    <property type="match status" value="1"/>
</dbReference>
<keyword evidence="5" id="KW-1185">Reference proteome</keyword>
<evidence type="ECO:0000259" key="3">
    <source>
        <dbReference type="SMART" id="SM00703"/>
    </source>
</evidence>
<feature type="compositionally biased region" description="Acidic residues" evidence="1">
    <location>
        <begin position="1149"/>
        <end position="1170"/>
    </location>
</feature>
<dbReference type="VEuPathDB" id="VectorBase:GMOY005191"/>
<feature type="compositionally biased region" description="Basic residues" evidence="1">
    <location>
        <begin position="1194"/>
        <end position="1203"/>
    </location>
</feature>
<feature type="region of interest" description="Disordered" evidence="1">
    <location>
        <begin position="81"/>
        <end position="143"/>
    </location>
</feature>
<evidence type="ECO:0000313" key="4">
    <source>
        <dbReference type="EnsemblMetazoa" id="GMOY005191-PA"/>
    </source>
</evidence>
<protein>
    <recommendedName>
        <fullName evidence="3">Nose resistant-to-fluoxetine protein N-terminal domain-containing protein</fullName>
    </recommendedName>
</protein>
<proteinExistence type="predicted"/>
<dbReference type="PhylomeDB" id="A0A1B0FMW3"/>
<dbReference type="AlphaFoldDB" id="A0A1B0FMW3"/>
<feature type="compositionally biased region" description="Acidic residues" evidence="1">
    <location>
        <begin position="332"/>
        <end position="348"/>
    </location>
</feature>
<keyword evidence="2" id="KW-0472">Membrane</keyword>
<feature type="region of interest" description="Disordered" evidence="1">
    <location>
        <begin position="48"/>
        <end position="68"/>
    </location>
</feature>
<feature type="compositionally biased region" description="Acidic residues" evidence="1">
    <location>
        <begin position="165"/>
        <end position="193"/>
    </location>
</feature>
<dbReference type="PANTHER" id="PTHR11161">
    <property type="entry name" value="O-ACYLTRANSFERASE"/>
    <property type="match status" value="1"/>
</dbReference>
<feature type="transmembrane region" description="Helical" evidence="2">
    <location>
        <begin position="996"/>
        <end position="1017"/>
    </location>
</feature>
<feature type="region of interest" description="Disordered" evidence="1">
    <location>
        <begin position="1133"/>
        <end position="1203"/>
    </location>
</feature>
<dbReference type="Pfam" id="PF20146">
    <property type="entry name" value="NRF"/>
    <property type="match status" value="1"/>
</dbReference>
<feature type="transmembrane region" description="Helical" evidence="2">
    <location>
        <begin position="916"/>
        <end position="937"/>
    </location>
</feature>
<dbReference type="InterPro" id="IPR052728">
    <property type="entry name" value="O2_lipid_transport_reg"/>
</dbReference>
<feature type="domain" description="Nose resistant-to-fluoxetine protein N-terminal" evidence="3">
    <location>
        <begin position="369"/>
        <end position="522"/>
    </location>
</feature>
<feature type="compositionally biased region" description="Basic and acidic residues" evidence="1">
    <location>
        <begin position="250"/>
        <end position="259"/>
    </location>
</feature>
<feature type="region of interest" description="Disordered" evidence="1">
    <location>
        <begin position="320"/>
        <end position="348"/>
    </location>
</feature>
<evidence type="ECO:0000256" key="1">
    <source>
        <dbReference type="SAM" id="MobiDB-lite"/>
    </source>
</evidence>
<feature type="region of interest" description="Disordered" evidence="1">
    <location>
        <begin position="156"/>
        <end position="198"/>
    </location>
</feature>
<feature type="region of interest" description="Disordered" evidence="1">
    <location>
        <begin position="237"/>
        <end position="261"/>
    </location>
</feature>
<feature type="compositionally biased region" description="Acidic residues" evidence="1">
    <location>
        <begin position="87"/>
        <end position="104"/>
    </location>
</feature>
<accession>A0A1B0FMW3</accession>
<dbReference type="PANTHER" id="PTHR11161:SF4">
    <property type="entry name" value="DROP DEAD"/>
    <property type="match status" value="1"/>
</dbReference>
<keyword evidence="2" id="KW-1133">Transmembrane helix</keyword>
<feature type="transmembrane region" description="Helical" evidence="2">
    <location>
        <begin position="957"/>
        <end position="976"/>
    </location>
</feature>